<reference evidence="2" key="1">
    <citation type="submission" date="2013-08" db="EMBL/GenBank/DDBJ databases">
        <authorList>
            <person name="Mendez C."/>
            <person name="Richter M."/>
            <person name="Ferrer M."/>
            <person name="Sanchez J."/>
        </authorList>
    </citation>
    <scope>NUCLEOTIDE SEQUENCE</scope>
</reference>
<dbReference type="SUPFAM" id="SSF52540">
    <property type="entry name" value="P-loop containing nucleoside triphosphate hydrolases"/>
    <property type="match status" value="1"/>
</dbReference>
<comment type="caution">
    <text evidence="2">The sequence shown here is derived from an EMBL/GenBank/DDBJ whole genome shotgun (WGS) entry which is preliminary data.</text>
</comment>
<gene>
    <name evidence="2" type="ORF">B1A_00040</name>
</gene>
<evidence type="ECO:0000313" key="2">
    <source>
        <dbReference type="EMBL" id="EQD81238.1"/>
    </source>
</evidence>
<feature type="non-terminal residue" evidence="2">
    <location>
        <position position="1"/>
    </location>
</feature>
<dbReference type="Gene3D" id="3.40.50.300">
    <property type="entry name" value="P-loop containing nucleotide triphosphate hydrolases"/>
    <property type="match status" value="1"/>
</dbReference>
<reference evidence="2" key="2">
    <citation type="journal article" date="2014" name="ISME J.">
        <title>Microbial stratification in low pH oxic and suboxic macroscopic growths along an acid mine drainage.</title>
        <authorList>
            <person name="Mendez-Garcia C."/>
            <person name="Mesa V."/>
            <person name="Sprenger R.R."/>
            <person name="Richter M."/>
            <person name="Diez M.S."/>
            <person name="Solano J."/>
            <person name="Bargiela R."/>
            <person name="Golyshina O.V."/>
            <person name="Manteca A."/>
            <person name="Ramos J.L."/>
            <person name="Gallego J.R."/>
            <person name="Llorente I."/>
            <person name="Martins Dos Santos V.A."/>
            <person name="Jensen O.N."/>
            <person name="Pelaez A.I."/>
            <person name="Sanchez J."/>
            <person name="Ferrer M."/>
        </authorList>
    </citation>
    <scope>NUCLEOTIDE SEQUENCE</scope>
</reference>
<name>T1CH46_9ZZZZ</name>
<accession>T1CH46</accession>
<proteinExistence type="predicted"/>
<dbReference type="EMBL" id="AUZX01000026">
    <property type="protein sequence ID" value="EQD81238.1"/>
    <property type="molecule type" value="Genomic_DNA"/>
</dbReference>
<feature type="domain" description="TraD/TraG TraM recognition site" evidence="1">
    <location>
        <begin position="102"/>
        <end position="162"/>
    </location>
</feature>
<dbReference type="AlphaFoldDB" id="T1CH46"/>
<organism evidence="2">
    <name type="scientific">mine drainage metagenome</name>
    <dbReference type="NCBI Taxonomy" id="410659"/>
    <lineage>
        <taxon>unclassified sequences</taxon>
        <taxon>metagenomes</taxon>
        <taxon>ecological metagenomes</taxon>
    </lineage>
</organism>
<dbReference type="CDD" id="cd01127">
    <property type="entry name" value="TrwB_TraG_TraD_VirD4"/>
    <property type="match status" value="1"/>
</dbReference>
<dbReference type="InterPro" id="IPR027417">
    <property type="entry name" value="P-loop_NTPase"/>
</dbReference>
<evidence type="ECO:0000259" key="1">
    <source>
        <dbReference type="Pfam" id="PF12696"/>
    </source>
</evidence>
<protein>
    <recommendedName>
        <fullName evidence="1">TraD/TraG TraM recognition site domain-containing protein</fullName>
    </recommendedName>
</protein>
<dbReference type="Pfam" id="PF12696">
    <property type="entry name" value="TraG-D_C"/>
    <property type="match status" value="1"/>
</dbReference>
<dbReference type="InterPro" id="IPR032689">
    <property type="entry name" value="TraG-D_C"/>
</dbReference>
<sequence length="166" mass="19070">WQKEVPQSERSSDFGELKSWFVSKFGAFQQNEMMRNIIGQPKSSFNLRKIMDEGKILIVNLSKGRIGELNSQLLGMIFVMKFQEAALSRADIPEKERRDFCLYVDEFQNFSTDSFSTIMSEARKYALNLIVANQFTTQLSEEIRDAVFGNMGTIVSFRVGQNDVQI</sequence>
<feature type="non-terminal residue" evidence="2">
    <location>
        <position position="166"/>
    </location>
</feature>